<keyword evidence="3" id="KW-0408">Iron</keyword>
<keyword evidence="1" id="KW-0004">4Fe-4S</keyword>
<reference evidence="6" key="1">
    <citation type="submission" date="2020-06" db="EMBL/GenBank/DDBJ databases">
        <title>Unique genomic features of the anaerobic methanotrophic archaea.</title>
        <authorList>
            <person name="Chadwick G.L."/>
            <person name="Skennerton C.T."/>
            <person name="Laso-Perez R."/>
            <person name="Leu A.O."/>
            <person name="Speth D.R."/>
            <person name="Yu H."/>
            <person name="Morgan-Lang C."/>
            <person name="Hatzenpichler R."/>
            <person name="Goudeau D."/>
            <person name="Malmstrom R."/>
            <person name="Brazelton W.J."/>
            <person name="Woyke T."/>
            <person name="Hallam S.J."/>
            <person name="Tyson G.W."/>
            <person name="Wegener G."/>
            <person name="Boetius A."/>
            <person name="Orphan V."/>
        </authorList>
    </citation>
    <scope>NUCLEOTIDE SEQUENCE</scope>
</reference>
<protein>
    <submittedName>
        <fullName evidence="6">Ion-translocating oxidoreductase complex subunit B</fullName>
    </submittedName>
</protein>
<dbReference type="Gene3D" id="3.40.50.300">
    <property type="entry name" value="P-loop containing nucleotide triphosphate hydrolases"/>
    <property type="match status" value="1"/>
</dbReference>
<dbReference type="InterPro" id="IPR007202">
    <property type="entry name" value="4Fe-4S_dom"/>
</dbReference>
<feature type="domain" description="4Fe-4S" evidence="5">
    <location>
        <begin position="142"/>
        <end position="204"/>
    </location>
</feature>
<organism evidence="6">
    <name type="scientific">Candidatus Methanogaster sp. ANME-2c ERB4</name>
    <dbReference type="NCBI Taxonomy" id="2759911"/>
    <lineage>
        <taxon>Archaea</taxon>
        <taxon>Methanobacteriati</taxon>
        <taxon>Methanobacteriota</taxon>
        <taxon>Stenosarchaea group</taxon>
        <taxon>Methanomicrobia</taxon>
        <taxon>Methanosarcinales</taxon>
        <taxon>ANME-2 cluster</taxon>
        <taxon>Candidatus Methanogasteraceae</taxon>
        <taxon>Candidatus Methanogaster</taxon>
    </lineage>
</organism>
<dbReference type="PROSITE" id="PS51656">
    <property type="entry name" value="4FE4S"/>
    <property type="match status" value="1"/>
</dbReference>
<evidence type="ECO:0000256" key="2">
    <source>
        <dbReference type="ARBA" id="ARBA00022723"/>
    </source>
</evidence>
<dbReference type="Pfam" id="PF04060">
    <property type="entry name" value="FeS"/>
    <property type="match status" value="1"/>
</dbReference>
<dbReference type="EMBL" id="MT631145">
    <property type="protein sequence ID" value="QNO45696.1"/>
    <property type="molecule type" value="Genomic_DNA"/>
</dbReference>
<keyword evidence="4" id="KW-0411">Iron-sulfur</keyword>
<dbReference type="PANTHER" id="PTHR40072">
    <property type="entry name" value="MOLYBDOPTERIN-GUANINE DINUCLEOTIDE BIOSYNTHESIS ADAPTER PROTEIN-RELATED"/>
    <property type="match status" value="1"/>
</dbReference>
<sequence>MTNAATIGVVGYHNTGKTTLVCKLIERLRERGYSVSTIKNIPKDGFSMDAEGKDTWKHGESGARVVVASTLDETAFIMKIGMSLEDILRITDSMTSPDVILVEGHKTELIPKIVLGEMPIEGEDDVRRYDPATDDFDNLLSYIIETIEVKKVYNRLPGMNCGKCGYDDCMEMAEAVFRGEKAISDCLMQGGFVRATVDGKKIPMGPFVQDIVSKTIFGMVASLKGVDYTTIDADITIEIKHDRR</sequence>
<evidence type="ECO:0000313" key="6">
    <source>
        <dbReference type="EMBL" id="QNO45696.1"/>
    </source>
</evidence>
<dbReference type="InterPro" id="IPR027417">
    <property type="entry name" value="P-loop_NTPase"/>
</dbReference>
<evidence type="ECO:0000256" key="4">
    <source>
        <dbReference type="ARBA" id="ARBA00023014"/>
    </source>
</evidence>
<dbReference type="SUPFAM" id="SSF52540">
    <property type="entry name" value="P-loop containing nucleoside triphosphate hydrolases"/>
    <property type="match status" value="1"/>
</dbReference>
<dbReference type="GO" id="GO:0006777">
    <property type="term" value="P:Mo-molybdopterin cofactor biosynthetic process"/>
    <property type="evidence" value="ECO:0007669"/>
    <property type="project" value="InterPro"/>
</dbReference>
<gene>
    <name evidence="6" type="primary">rsxB</name>
    <name evidence="7" type="ORF">GNFHAPIE_00024</name>
    <name evidence="6" type="ORF">IKJKAPDM_00006</name>
</gene>
<dbReference type="GO" id="GO:0051539">
    <property type="term" value="F:4 iron, 4 sulfur cluster binding"/>
    <property type="evidence" value="ECO:0007669"/>
    <property type="project" value="UniProtKB-KW"/>
</dbReference>
<dbReference type="EMBL" id="MT631276">
    <property type="protein sequence ID" value="QNO47819.1"/>
    <property type="molecule type" value="Genomic_DNA"/>
</dbReference>
<keyword evidence="2" id="KW-0479">Metal-binding</keyword>
<name>A0A7G9YCG2_9EURY</name>
<dbReference type="GO" id="GO:0005525">
    <property type="term" value="F:GTP binding"/>
    <property type="evidence" value="ECO:0007669"/>
    <property type="project" value="InterPro"/>
</dbReference>
<proteinExistence type="predicted"/>
<dbReference type="PANTHER" id="PTHR40072:SF1">
    <property type="entry name" value="MOLYBDOPTERIN-GUANINE DINUCLEOTIDE BIOSYNTHESIS ADAPTER PROTEIN"/>
    <property type="match status" value="1"/>
</dbReference>
<evidence type="ECO:0000259" key="5">
    <source>
        <dbReference type="PROSITE" id="PS51656"/>
    </source>
</evidence>
<accession>A0A7G9YCG2</accession>
<dbReference type="InterPro" id="IPR052539">
    <property type="entry name" value="MGD_biosynthesis_adapter"/>
</dbReference>
<dbReference type="InterPro" id="IPR004435">
    <property type="entry name" value="MobB_dom"/>
</dbReference>
<evidence type="ECO:0000256" key="3">
    <source>
        <dbReference type="ARBA" id="ARBA00023004"/>
    </source>
</evidence>
<dbReference type="Pfam" id="PF03205">
    <property type="entry name" value="MobB"/>
    <property type="match status" value="1"/>
</dbReference>
<dbReference type="Gene3D" id="1.10.15.40">
    <property type="entry name" value="Electron transport complex subunit B, putative Fe-S cluster"/>
    <property type="match status" value="1"/>
</dbReference>
<evidence type="ECO:0000256" key="1">
    <source>
        <dbReference type="ARBA" id="ARBA00022485"/>
    </source>
</evidence>
<dbReference type="NCBIfam" id="TIGR00176">
    <property type="entry name" value="mobB"/>
    <property type="match status" value="1"/>
</dbReference>
<dbReference type="GO" id="GO:0046872">
    <property type="term" value="F:metal ion binding"/>
    <property type="evidence" value="ECO:0007669"/>
    <property type="project" value="UniProtKB-KW"/>
</dbReference>
<dbReference type="AlphaFoldDB" id="A0A7G9YCG2"/>
<evidence type="ECO:0000313" key="7">
    <source>
        <dbReference type="EMBL" id="QNO47819.1"/>
    </source>
</evidence>